<keyword evidence="3" id="KW-1185">Reference proteome</keyword>
<reference evidence="2 3" key="1">
    <citation type="submission" date="2020-02" db="EMBL/GenBank/DDBJ databases">
        <title>Draft genome sequence of Haematococcus lacustris strain NIES-144.</title>
        <authorList>
            <person name="Morimoto D."/>
            <person name="Nakagawa S."/>
            <person name="Yoshida T."/>
            <person name="Sawayama S."/>
        </authorList>
    </citation>
    <scope>NUCLEOTIDE SEQUENCE [LARGE SCALE GENOMIC DNA]</scope>
    <source>
        <strain evidence="2 3">NIES-144</strain>
    </source>
</reference>
<evidence type="ECO:0000313" key="2">
    <source>
        <dbReference type="EMBL" id="GFH26010.1"/>
    </source>
</evidence>
<gene>
    <name evidence="2" type="ORF">HaLaN_24080</name>
</gene>
<evidence type="ECO:0000313" key="3">
    <source>
        <dbReference type="Proteomes" id="UP000485058"/>
    </source>
</evidence>
<accession>A0A699ZXX1</accession>
<dbReference type="EMBL" id="BLLF01002990">
    <property type="protein sequence ID" value="GFH26010.1"/>
    <property type="molecule type" value="Genomic_DNA"/>
</dbReference>
<dbReference type="AlphaFoldDB" id="A0A699ZXX1"/>
<name>A0A699ZXX1_HAELA</name>
<comment type="caution">
    <text evidence="2">The sequence shown here is derived from an EMBL/GenBank/DDBJ whole genome shotgun (WGS) entry which is preliminary data.</text>
</comment>
<feature type="compositionally biased region" description="Pro residues" evidence="1">
    <location>
        <begin position="51"/>
        <end position="62"/>
    </location>
</feature>
<feature type="region of interest" description="Disordered" evidence="1">
    <location>
        <begin position="44"/>
        <end position="78"/>
    </location>
</feature>
<proteinExistence type="predicted"/>
<organism evidence="2 3">
    <name type="scientific">Haematococcus lacustris</name>
    <name type="common">Green alga</name>
    <name type="synonym">Haematococcus pluvialis</name>
    <dbReference type="NCBI Taxonomy" id="44745"/>
    <lineage>
        <taxon>Eukaryota</taxon>
        <taxon>Viridiplantae</taxon>
        <taxon>Chlorophyta</taxon>
        <taxon>core chlorophytes</taxon>
        <taxon>Chlorophyceae</taxon>
        <taxon>CS clade</taxon>
        <taxon>Chlamydomonadales</taxon>
        <taxon>Haematococcaceae</taxon>
        <taxon>Haematococcus</taxon>
    </lineage>
</organism>
<evidence type="ECO:0000256" key="1">
    <source>
        <dbReference type="SAM" id="MobiDB-lite"/>
    </source>
</evidence>
<dbReference type="Proteomes" id="UP000485058">
    <property type="component" value="Unassembled WGS sequence"/>
</dbReference>
<protein>
    <submittedName>
        <fullName evidence="2">Uncharacterized protein</fullName>
    </submittedName>
</protein>
<sequence length="78" mass="8338">MQTGMFRAGLHTSGWCVAFRCDDACKMHGWQTDEECALKVHVPDSADRPPSLLPAPATPCQPHPAGHCQPAGRRAGTA</sequence>